<dbReference type="PROSITE" id="PS50977">
    <property type="entry name" value="HTH_TETR_2"/>
    <property type="match status" value="1"/>
</dbReference>
<gene>
    <name evidence="6" type="ORF">GCM10007913_15470</name>
</gene>
<keyword evidence="7" id="KW-1185">Reference proteome</keyword>
<evidence type="ECO:0000256" key="2">
    <source>
        <dbReference type="ARBA" id="ARBA00023125"/>
    </source>
</evidence>
<keyword evidence="1" id="KW-0805">Transcription regulation</keyword>
<dbReference type="Pfam" id="PF00440">
    <property type="entry name" value="TetR_N"/>
    <property type="match status" value="1"/>
</dbReference>
<organism evidence="6 7">
    <name type="scientific">Devosia yakushimensis</name>
    <dbReference type="NCBI Taxonomy" id="470028"/>
    <lineage>
        <taxon>Bacteria</taxon>
        <taxon>Pseudomonadati</taxon>
        <taxon>Pseudomonadota</taxon>
        <taxon>Alphaproteobacteria</taxon>
        <taxon>Hyphomicrobiales</taxon>
        <taxon>Devosiaceae</taxon>
        <taxon>Devosia</taxon>
    </lineage>
</organism>
<reference evidence="6" key="1">
    <citation type="journal article" date="2014" name="Int. J. Syst. Evol. Microbiol.">
        <title>Complete genome of a new Firmicutes species belonging to the dominant human colonic microbiota ('Ruminococcus bicirculans') reveals two chromosomes and a selective capacity to utilize plant glucans.</title>
        <authorList>
            <consortium name="NISC Comparative Sequencing Program"/>
            <person name="Wegmann U."/>
            <person name="Louis P."/>
            <person name="Goesmann A."/>
            <person name="Henrissat B."/>
            <person name="Duncan S.H."/>
            <person name="Flint H.J."/>
        </authorList>
    </citation>
    <scope>NUCLEOTIDE SEQUENCE</scope>
    <source>
        <strain evidence="6">NBRC 103855</strain>
    </source>
</reference>
<protein>
    <submittedName>
        <fullName evidence="6">TetR family transcriptional regulator</fullName>
    </submittedName>
</protein>
<proteinExistence type="predicted"/>
<evidence type="ECO:0000259" key="5">
    <source>
        <dbReference type="PROSITE" id="PS50977"/>
    </source>
</evidence>
<dbReference type="InterPro" id="IPR001647">
    <property type="entry name" value="HTH_TetR"/>
</dbReference>
<comment type="caution">
    <text evidence="6">The sequence shown here is derived from an EMBL/GenBank/DDBJ whole genome shotgun (WGS) entry which is preliminary data.</text>
</comment>
<evidence type="ECO:0000256" key="3">
    <source>
        <dbReference type="ARBA" id="ARBA00023163"/>
    </source>
</evidence>
<dbReference type="RefSeq" id="WP_284389555.1">
    <property type="nucleotide sequence ID" value="NZ_BSNG01000001.1"/>
</dbReference>
<dbReference type="SUPFAM" id="SSF46689">
    <property type="entry name" value="Homeodomain-like"/>
    <property type="match status" value="1"/>
</dbReference>
<evidence type="ECO:0000256" key="1">
    <source>
        <dbReference type="ARBA" id="ARBA00023015"/>
    </source>
</evidence>
<evidence type="ECO:0000256" key="4">
    <source>
        <dbReference type="PROSITE-ProRule" id="PRU00335"/>
    </source>
</evidence>
<evidence type="ECO:0000313" key="7">
    <source>
        <dbReference type="Proteomes" id="UP001161406"/>
    </source>
</evidence>
<keyword evidence="2 4" id="KW-0238">DNA-binding</keyword>
<evidence type="ECO:0000313" key="6">
    <source>
        <dbReference type="EMBL" id="GLQ09615.1"/>
    </source>
</evidence>
<dbReference type="PANTHER" id="PTHR47506:SF6">
    <property type="entry name" value="HTH-TYPE TRANSCRIPTIONAL REPRESSOR NEMR"/>
    <property type="match status" value="1"/>
</dbReference>
<dbReference type="PRINTS" id="PR00455">
    <property type="entry name" value="HTHTETR"/>
</dbReference>
<name>A0ABQ5UBX5_9HYPH</name>
<dbReference type="Gene3D" id="1.10.357.10">
    <property type="entry name" value="Tetracycline Repressor, domain 2"/>
    <property type="match status" value="1"/>
</dbReference>
<dbReference type="InterPro" id="IPR009057">
    <property type="entry name" value="Homeodomain-like_sf"/>
</dbReference>
<reference evidence="6" key="2">
    <citation type="submission" date="2023-01" db="EMBL/GenBank/DDBJ databases">
        <title>Draft genome sequence of Devosia yakushimensis strain NBRC 103855.</title>
        <authorList>
            <person name="Sun Q."/>
            <person name="Mori K."/>
        </authorList>
    </citation>
    <scope>NUCLEOTIDE SEQUENCE</scope>
    <source>
        <strain evidence="6">NBRC 103855</strain>
    </source>
</reference>
<accession>A0ABQ5UBX5</accession>
<keyword evidence="3" id="KW-0804">Transcription</keyword>
<dbReference type="EMBL" id="BSNG01000001">
    <property type="protein sequence ID" value="GLQ09615.1"/>
    <property type="molecule type" value="Genomic_DNA"/>
</dbReference>
<dbReference type="Proteomes" id="UP001161406">
    <property type="component" value="Unassembled WGS sequence"/>
</dbReference>
<feature type="DNA-binding region" description="H-T-H motif" evidence="4">
    <location>
        <begin position="33"/>
        <end position="52"/>
    </location>
</feature>
<dbReference type="PANTHER" id="PTHR47506">
    <property type="entry name" value="TRANSCRIPTIONAL REGULATORY PROTEIN"/>
    <property type="match status" value="1"/>
</dbReference>
<sequence>MTKLSRRYEPDRRNRIIATALDVIAEQGVAGTTHRRIAEAADVPLGSMTYHFASLEEVIAEAFKQLSQEISESFRITLEAARNVEEAREAVVRIICGDVWLTDRNMTLQLELYAYMARHHELKSLVADWMARSRAALETHFDAQTARALDSIIEGTTIHNFARKDLIPIGEVRALIAKVTS</sequence>
<feature type="domain" description="HTH tetR-type" evidence="5">
    <location>
        <begin position="10"/>
        <end position="70"/>
    </location>
</feature>